<dbReference type="EMBL" id="CP050861">
    <property type="protein sequence ID" value="UTD15108.1"/>
    <property type="molecule type" value="Genomic_DNA"/>
</dbReference>
<dbReference type="Proteomes" id="UP001056837">
    <property type="component" value="Chromosome"/>
</dbReference>
<evidence type="ECO:0000313" key="5">
    <source>
        <dbReference type="Proteomes" id="UP001056837"/>
    </source>
</evidence>
<evidence type="ECO:0000256" key="1">
    <source>
        <dbReference type="SAM" id="Phobius"/>
    </source>
</evidence>
<organism evidence="3 5">
    <name type="scientific">Tenacibaculum mesophilum</name>
    <dbReference type="NCBI Taxonomy" id="104268"/>
    <lineage>
        <taxon>Bacteria</taxon>
        <taxon>Pseudomonadati</taxon>
        <taxon>Bacteroidota</taxon>
        <taxon>Flavobacteriia</taxon>
        <taxon>Flavobacteriales</taxon>
        <taxon>Flavobacteriaceae</taxon>
        <taxon>Tenacibaculum</taxon>
    </lineage>
</organism>
<reference evidence="2 4" key="1">
    <citation type="submission" date="2018-09" db="EMBL/GenBank/DDBJ databases">
        <title>Insights into the microbiota of Asian seabass (Lates calcarifer) with tenacibaculosis symptoms and description of sp. nov. Tenacibaculum singaporense.</title>
        <authorList>
            <person name="Miyake S."/>
            <person name="Soh M."/>
            <person name="Azman M.N."/>
            <person name="Ngoh S.Y."/>
            <person name="Orban L."/>
            <person name="Seedorf H."/>
        </authorList>
    </citation>
    <scope>NUCLEOTIDE SEQUENCE [LARGE SCALE GENOMIC DNA]</scope>
    <source>
        <strain evidence="2 4">DSM 13764</strain>
    </source>
</reference>
<dbReference type="RefSeq" id="WP_047790205.1">
    <property type="nucleotide sequence ID" value="NZ_CP032544.1"/>
</dbReference>
<proteinExistence type="predicted"/>
<protein>
    <submittedName>
        <fullName evidence="3">Uncharacterized protein</fullName>
    </submittedName>
</protein>
<evidence type="ECO:0000313" key="2">
    <source>
        <dbReference type="EMBL" id="AZJ32429.1"/>
    </source>
</evidence>
<evidence type="ECO:0000313" key="4">
    <source>
        <dbReference type="Proteomes" id="UP000269693"/>
    </source>
</evidence>
<feature type="transmembrane region" description="Helical" evidence="1">
    <location>
        <begin position="157"/>
        <end position="176"/>
    </location>
</feature>
<keyword evidence="4" id="KW-1185">Reference proteome</keyword>
<dbReference type="Proteomes" id="UP000269693">
    <property type="component" value="Chromosome"/>
</dbReference>
<dbReference type="EMBL" id="CP032544">
    <property type="protein sequence ID" value="AZJ32429.1"/>
    <property type="molecule type" value="Genomic_DNA"/>
</dbReference>
<gene>
    <name evidence="2" type="ORF">D6200_07595</name>
    <name evidence="3" type="ORF">HER15_06320</name>
</gene>
<sequence length="186" mass="21595">MIEQDSLEYSFELITPNSTELNYKLTKEYFKEGKFKSEENFFQLEFKQGSKLKNGLVLNPLKWKSQFQITFDNNLVFVKGLVDPSNQFVSQAEINCWNRFITNFKNSLLQRKNLFILNKEFVKTSKKSTLSYISYGIVLTVLLLVIIGFTADYFKLSLTQVVIPSSAITAIVIFLIQRKMNQNKIS</sequence>
<keyword evidence="1" id="KW-0472">Membrane</keyword>
<feature type="transmembrane region" description="Helical" evidence="1">
    <location>
        <begin position="132"/>
        <end position="151"/>
    </location>
</feature>
<dbReference type="AlphaFoldDB" id="A0AAE9MN20"/>
<name>A0AAE9MN20_9FLAO</name>
<evidence type="ECO:0000313" key="3">
    <source>
        <dbReference type="EMBL" id="UTD15108.1"/>
    </source>
</evidence>
<accession>A0AAE9MN20</accession>
<reference evidence="3" key="2">
    <citation type="submission" date="2020-04" db="EMBL/GenBank/DDBJ databases">
        <title>Tenacibaculum mesophilum bac2.</title>
        <authorList>
            <person name="Li M."/>
        </authorList>
    </citation>
    <scope>NUCLEOTIDE SEQUENCE</scope>
    <source>
        <strain evidence="3">Bac2</strain>
    </source>
</reference>
<keyword evidence="1" id="KW-1133">Transmembrane helix</keyword>
<keyword evidence="1" id="KW-0812">Transmembrane</keyword>